<evidence type="ECO:0000313" key="1">
    <source>
        <dbReference type="EMBL" id="KAJ3666634.1"/>
    </source>
</evidence>
<organism evidence="1 2">
    <name type="scientific">Zophobas morio</name>
    <dbReference type="NCBI Taxonomy" id="2755281"/>
    <lineage>
        <taxon>Eukaryota</taxon>
        <taxon>Metazoa</taxon>
        <taxon>Ecdysozoa</taxon>
        <taxon>Arthropoda</taxon>
        <taxon>Hexapoda</taxon>
        <taxon>Insecta</taxon>
        <taxon>Pterygota</taxon>
        <taxon>Neoptera</taxon>
        <taxon>Endopterygota</taxon>
        <taxon>Coleoptera</taxon>
        <taxon>Polyphaga</taxon>
        <taxon>Cucujiformia</taxon>
        <taxon>Tenebrionidae</taxon>
        <taxon>Zophobas</taxon>
    </lineage>
</organism>
<protein>
    <submittedName>
        <fullName evidence="1">Uncharacterized protein</fullName>
    </submittedName>
</protein>
<name>A0AA38J5H4_9CUCU</name>
<accession>A0AA38J5H4</accession>
<proteinExistence type="predicted"/>
<comment type="caution">
    <text evidence="1">The sequence shown here is derived from an EMBL/GenBank/DDBJ whole genome shotgun (WGS) entry which is preliminary data.</text>
</comment>
<reference evidence="1" key="1">
    <citation type="journal article" date="2023" name="G3 (Bethesda)">
        <title>Whole genome assemblies of Zophobas morio and Tenebrio molitor.</title>
        <authorList>
            <person name="Kaur S."/>
            <person name="Stinson S.A."/>
            <person name="diCenzo G.C."/>
        </authorList>
    </citation>
    <scope>NUCLEOTIDE SEQUENCE</scope>
    <source>
        <strain evidence="1">QUZm001</strain>
    </source>
</reference>
<sequence length="128" mass="14436">MLILGSVFRHTIQAALNQACCFLWFAFEICRALIALMYANDFHGKIDVNSGVSEPRNETRHRSSYWWRSGFALLPSQGSSDGITEARDAIINGERIETVSSRNFKSRCLCNEIKNGGESDSWICNKLD</sequence>
<evidence type="ECO:0000313" key="2">
    <source>
        <dbReference type="Proteomes" id="UP001168821"/>
    </source>
</evidence>
<dbReference type="AlphaFoldDB" id="A0AA38J5H4"/>
<dbReference type="EMBL" id="JALNTZ010000001">
    <property type="protein sequence ID" value="KAJ3666634.1"/>
    <property type="molecule type" value="Genomic_DNA"/>
</dbReference>
<keyword evidence="2" id="KW-1185">Reference proteome</keyword>
<gene>
    <name evidence="1" type="ORF">Zmor_002069</name>
</gene>
<dbReference type="Proteomes" id="UP001168821">
    <property type="component" value="Unassembled WGS sequence"/>
</dbReference>